<feature type="non-terminal residue" evidence="2">
    <location>
        <position position="1"/>
    </location>
</feature>
<dbReference type="EMBL" id="MU001514">
    <property type="protein sequence ID" value="KAF2437822.1"/>
    <property type="molecule type" value="Genomic_DNA"/>
</dbReference>
<evidence type="ECO:0000313" key="3">
    <source>
        <dbReference type="Proteomes" id="UP000799764"/>
    </source>
</evidence>
<sequence>WRTRGTAATGQHLRSTSRLLFVSVAAACRGKGLMMTSSWSERWRGQRLPVGRFSGREPCSAPTARQRPPRGSKARQGRRQRPAQGPRRSFPPQASRSPCNSRRPLHYGGVAVGFLNAGRELDLRSWNAGTLARWNAGQILSH</sequence>
<name>A0A9P4P5S5_9PLEO</name>
<keyword evidence="3" id="KW-1185">Reference proteome</keyword>
<evidence type="ECO:0000256" key="1">
    <source>
        <dbReference type="SAM" id="MobiDB-lite"/>
    </source>
</evidence>
<comment type="caution">
    <text evidence="2">The sequence shown here is derived from an EMBL/GenBank/DDBJ whole genome shotgun (WGS) entry which is preliminary data.</text>
</comment>
<evidence type="ECO:0000313" key="2">
    <source>
        <dbReference type="EMBL" id="KAF2437822.1"/>
    </source>
</evidence>
<dbReference type="AlphaFoldDB" id="A0A9P4P5S5"/>
<dbReference type="Proteomes" id="UP000799764">
    <property type="component" value="Unassembled WGS sequence"/>
</dbReference>
<proteinExistence type="predicted"/>
<accession>A0A9P4P5S5</accession>
<reference evidence="2" key="1">
    <citation type="journal article" date="2020" name="Stud. Mycol.">
        <title>101 Dothideomycetes genomes: a test case for predicting lifestyles and emergence of pathogens.</title>
        <authorList>
            <person name="Haridas S."/>
            <person name="Albert R."/>
            <person name="Binder M."/>
            <person name="Bloem J."/>
            <person name="Labutti K."/>
            <person name="Salamov A."/>
            <person name="Andreopoulos B."/>
            <person name="Baker S."/>
            <person name="Barry K."/>
            <person name="Bills G."/>
            <person name="Bluhm B."/>
            <person name="Cannon C."/>
            <person name="Castanera R."/>
            <person name="Culley D."/>
            <person name="Daum C."/>
            <person name="Ezra D."/>
            <person name="Gonzalez J."/>
            <person name="Henrissat B."/>
            <person name="Kuo A."/>
            <person name="Liang C."/>
            <person name="Lipzen A."/>
            <person name="Lutzoni F."/>
            <person name="Magnuson J."/>
            <person name="Mondo S."/>
            <person name="Nolan M."/>
            <person name="Ohm R."/>
            <person name="Pangilinan J."/>
            <person name="Park H.-J."/>
            <person name="Ramirez L."/>
            <person name="Alfaro M."/>
            <person name="Sun H."/>
            <person name="Tritt A."/>
            <person name="Yoshinaga Y."/>
            <person name="Zwiers L.-H."/>
            <person name="Turgeon B."/>
            <person name="Goodwin S."/>
            <person name="Spatafora J."/>
            <person name="Crous P."/>
            <person name="Grigoriev I."/>
        </authorList>
    </citation>
    <scope>NUCLEOTIDE SEQUENCE</scope>
    <source>
        <strain evidence="2">CBS 690.94</strain>
    </source>
</reference>
<organism evidence="2 3">
    <name type="scientific">Karstenula rhodostoma CBS 690.94</name>
    <dbReference type="NCBI Taxonomy" id="1392251"/>
    <lineage>
        <taxon>Eukaryota</taxon>
        <taxon>Fungi</taxon>
        <taxon>Dikarya</taxon>
        <taxon>Ascomycota</taxon>
        <taxon>Pezizomycotina</taxon>
        <taxon>Dothideomycetes</taxon>
        <taxon>Pleosporomycetidae</taxon>
        <taxon>Pleosporales</taxon>
        <taxon>Massarineae</taxon>
        <taxon>Didymosphaeriaceae</taxon>
        <taxon>Karstenula</taxon>
    </lineage>
</organism>
<feature type="region of interest" description="Disordered" evidence="1">
    <location>
        <begin position="49"/>
        <end position="102"/>
    </location>
</feature>
<gene>
    <name evidence="2" type="ORF">P171DRAFT_505528</name>
</gene>
<protein>
    <submittedName>
        <fullName evidence="2">Uncharacterized protein</fullName>
    </submittedName>
</protein>
<feature type="compositionally biased region" description="Basic residues" evidence="1">
    <location>
        <begin position="67"/>
        <end position="81"/>
    </location>
</feature>